<keyword evidence="4" id="KW-1185">Reference proteome</keyword>
<evidence type="ECO:0000313" key="3">
    <source>
        <dbReference type="EMBL" id="CAH0557332.1"/>
    </source>
</evidence>
<dbReference type="GO" id="GO:0007608">
    <property type="term" value="P:sensory perception of smell"/>
    <property type="evidence" value="ECO:0007669"/>
    <property type="project" value="TreeGrafter"/>
</dbReference>
<dbReference type="Gene3D" id="1.10.238.20">
    <property type="entry name" value="Pheromone/general odorant binding protein domain"/>
    <property type="match status" value="1"/>
</dbReference>
<organism evidence="3 4">
    <name type="scientific">Brassicogethes aeneus</name>
    <name type="common">Rape pollen beetle</name>
    <name type="synonym">Meligethes aeneus</name>
    <dbReference type="NCBI Taxonomy" id="1431903"/>
    <lineage>
        <taxon>Eukaryota</taxon>
        <taxon>Metazoa</taxon>
        <taxon>Ecdysozoa</taxon>
        <taxon>Arthropoda</taxon>
        <taxon>Hexapoda</taxon>
        <taxon>Insecta</taxon>
        <taxon>Pterygota</taxon>
        <taxon>Neoptera</taxon>
        <taxon>Endopterygota</taxon>
        <taxon>Coleoptera</taxon>
        <taxon>Polyphaga</taxon>
        <taxon>Cucujiformia</taxon>
        <taxon>Nitidulidae</taxon>
        <taxon>Meligethinae</taxon>
        <taxon>Brassicogethes</taxon>
    </lineage>
</organism>
<dbReference type="InterPro" id="IPR036728">
    <property type="entry name" value="PBP_GOBP_sf"/>
</dbReference>
<gene>
    <name evidence="3" type="ORF">MELIAE_LOCUS8076</name>
</gene>
<dbReference type="Proteomes" id="UP001154078">
    <property type="component" value="Chromosome 5"/>
</dbReference>
<dbReference type="AlphaFoldDB" id="A0A9P0B849"/>
<protein>
    <submittedName>
        <fullName evidence="3">Uncharacterized protein</fullName>
    </submittedName>
</protein>
<dbReference type="PANTHER" id="PTHR11857">
    <property type="entry name" value="ODORANT BINDING PROTEIN-RELATED"/>
    <property type="match status" value="1"/>
</dbReference>
<keyword evidence="1 2" id="KW-0732">Signal</keyword>
<sequence length="137" mass="15749">MKQFLLFTSVLFLLYQQGSCVSESDKKIMQEAHDACSEETQVDQATLSKAINDSIFINTQKMRCYAKCLFVHFKIIDGKTGKLTIDKFKKSYPSSLVEPHMKAFNACNIYNFNANMCEHAWQLVTKCLVSQPTYHFI</sequence>
<proteinExistence type="predicted"/>
<dbReference type="CDD" id="cd23992">
    <property type="entry name" value="PBP_GOBP"/>
    <property type="match status" value="1"/>
</dbReference>
<evidence type="ECO:0000313" key="4">
    <source>
        <dbReference type="Proteomes" id="UP001154078"/>
    </source>
</evidence>
<feature type="signal peptide" evidence="2">
    <location>
        <begin position="1"/>
        <end position="20"/>
    </location>
</feature>
<dbReference type="OrthoDB" id="7881430at2759"/>
<dbReference type="GO" id="GO:0005549">
    <property type="term" value="F:odorant binding"/>
    <property type="evidence" value="ECO:0007669"/>
    <property type="project" value="InterPro"/>
</dbReference>
<dbReference type="Pfam" id="PF01395">
    <property type="entry name" value="PBP_GOBP"/>
    <property type="match status" value="1"/>
</dbReference>
<evidence type="ECO:0000256" key="2">
    <source>
        <dbReference type="SAM" id="SignalP"/>
    </source>
</evidence>
<dbReference type="SMART" id="SM00708">
    <property type="entry name" value="PhBP"/>
    <property type="match status" value="1"/>
</dbReference>
<dbReference type="GO" id="GO:0005615">
    <property type="term" value="C:extracellular space"/>
    <property type="evidence" value="ECO:0007669"/>
    <property type="project" value="TreeGrafter"/>
</dbReference>
<dbReference type="InterPro" id="IPR006170">
    <property type="entry name" value="PBP/GOBP"/>
</dbReference>
<feature type="chain" id="PRO_5040342259" evidence="2">
    <location>
        <begin position="21"/>
        <end position="137"/>
    </location>
</feature>
<dbReference type="EMBL" id="OV121136">
    <property type="protein sequence ID" value="CAH0557332.1"/>
    <property type="molecule type" value="Genomic_DNA"/>
</dbReference>
<name>A0A9P0B849_BRAAE</name>
<accession>A0A9P0B849</accession>
<dbReference type="SUPFAM" id="SSF47565">
    <property type="entry name" value="Insect pheromone/odorant-binding proteins"/>
    <property type="match status" value="1"/>
</dbReference>
<reference evidence="3" key="1">
    <citation type="submission" date="2021-12" db="EMBL/GenBank/DDBJ databases">
        <authorList>
            <person name="King R."/>
        </authorList>
    </citation>
    <scope>NUCLEOTIDE SEQUENCE</scope>
</reference>
<evidence type="ECO:0000256" key="1">
    <source>
        <dbReference type="ARBA" id="ARBA00022729"/>
    </source>
</evidence>